<keyword evidence="2" id="KW-1185">Reference proteome</keyword>
<dbReference type="RefSeq" id="WP_160862306.1">
    <property type="nucleotide sequence ID" value="NZ_WUMK01000012.1"/>
</dbReference>
<comment type="caution">
    <text evidence="1">The sequence shown here is derived from an EMBL/GenBank/DDBJ whole genome shotgun (WGS) entry which is preliminary data.</text>
</comment>
<protein>
    <submittedName>
        <fullName evidence="1">Uncharacterized protein</fullName>
    </submittedName>
</protein>
<dbReference type="EMBL" id="WUMK01000012">
    <property type="protein sequence ID" value="MXN48814.1"/>
    <property type="molecule type" value="Genomic_DNA"/>
</dbReference>
<reference evidence="1 2" key="1">
    <citation type="submission" date="2019-12" db="EMBL/GenBank/DDBJ databases">
        <title>Shinella kummerowiae sp. nov., a symbiotic bacterium isolated from root nodules of the herbal legume Kummerowia stipulacea.</title>
        <authorList>
            <person name="Gao J."/>
        </authorList>
    </citation>
    <scope>NUCLEOTIDE SEQUENCE [LARGE SCALE GENOMIC DNA]</scope>
    <source>
        <strain evidence="1 2">CCBAU 25048</strain>
    </source>
</reference>
<proteinExistence type="predicted"/>
<sequence>MSVENLQAIREYLVKLRREVAVGAVEEIDGEFRNNAKRSIQDLVSIQETIEKVDRAIADETEAAGPEPSVYETRGIREI</sequence>
<accession>A0A6N8SIC7</accession>
<dbReference type="AlphaFoldDB" id="A0A6N8SIC7"/>
<evidence type="ECO:0000313" key="2">
    <source>
        <dbReference type="Proteomes" id="UP000435802"/>
    </source>
</evidence>
<evidence type="ECO:0000313" key="1">
    <source>
        <dbReference type="EMBL" id="MXN48814.1"/>
    </source>
</evidence>
<dbReference type="Proteomes" id="UP000435802">
    <property type="component" value="Unassembled WGS sequence"/>
</dbReference>
<name>A0A6N8SIC7_9HYPH</name>
<gene>
    <name evidence="1" type="ORF">GR138_26805</name>
</gene>
<organism evidence="1 2">
    <name type="scientific">Shinella kummerowiae</name>
    <dbReference type="NCBI Taxonomy" id="417745"/>
    <lineage>
        <taxon>Bacteria</taxon>
        <taxon>Pseudomonadati</taxon>
        <taxon>Pseudomonadota</taxon>
        <taxon>Alphaproteobacteria</taxon>
        <taxon>Hyphomicrobiales</taxon>
        <taxon>Rhizobiaceae</taxon>
        <taxon>Shinella</taxon>
    </lineage>
</organism>